<feature type="compositionally biased region" description="Pro residues" evidence="5">
    <location>
        <begin position="287"/>
        <end position="304"/>
    </location>
</feature>
<feature type="signal peptide" evidence="7">
    <location>
        <begin position="1"/>
        <end position="19"/>
    </location>
</feature>
<evidence type="ECO:0000256" key="3">
    <source>
        <dbReference type="ARBA" id="ARBA00022989"/>
    </source>
</evidence>
<dbReference type="InterPro" id="IPR051694">
    <property type="entry name" value="Immunoregulatory_rcpt-like"/>
</dbReference>
<accession>A0AAN6Q801</accession>
<feature type="compositionally biased region" description="Low complexity" evidence="5">
    <location>
        <begin position="407"/>
        <end position="432"/>
    </location>
</feature>
<gene>
    <name evidence="8" type="ORF">N658DRAFT_234658</name>
</gene>
<evidence type="ECO:0000256" key="2">
    <source>
        <dbReference type="ARBA" id="ARBA00022692"/>
    </source>
</evidence>
<dbReference type="GO" id="GO:0016020">
    <property type="term" value="C:membrane"/>
    <property type="evidence" value="ECO:0007669"/>
    <property type="project" value="UniProtKB-SubCell"/>
</dbReference>
<comment type="subcellular location">
    <subcellularLocation>
        <location evidence="1">Membrane</location>
        <topology evidence="1">Single-pass membrane protein</topology>
    </subcellularLocation>
</comment>
<feature type="compositionally biased region" description="Pro residues" evidence="5">
    <location>
        <begin position="342"/>
        <end position="358"/>
    </location>
</feature>
<dbReference type="AlphaFoldDB" id="A0AAN6Q801"/>
<feature type="compositionally biased region" description="Low complexity" evidence="5">
    <location>
        <begin position="359"/>
        <end position="374"/>
    </location>
</feature>
<evidence type="ECO:0000256" key="1">
    <source>
        <dbReference type="ARBA" id="ARBA00004167"/>
    </source>
</evidence>
<keyword evidence="4 6" id="KW-0472">Membrane</keyword>
<evidence type="ECO:0000256" key="5">
    <source>
        <dbReference type="SAM" id="MobiDB-lite"/>
    </source>
</evidence>
<feature type="compositionally biased region" description="Low complexity" evidence="5">
    <location>
        <begin position="271"/>
        <end position="286"/>
    </location>
</feature>
<feature type="compositionally biased region" description="Polar residues" evidence="5">
    <location>
        <begin position="390"/>
        <end position="399"/>
    </location>
</feature>
<feature type="region of interest" description="Disordered" evidence="5">
    <location>
        <begin position="271"/>
        <end position="454"/>
    </location>
</feature>
<proteinExistence type="predicted"/>
<dbReference type="PANTHER" id="PTHR15549:SF26">
    <property type="entry name" value="AXIAL BUDDING PATTERN PROTEIN 2-RELATED"/>
    <property type="match status" value="1"/>
</dbReference>
<keyword evidence="2 6" id="KW-0812">Transmembrane</keyword>
<protein>
    <submittedName>
        <fullName evidence="8">Uncharacterized protein</fullName>
    </submittedName>
</protein>
<evidence type="ECO:0000256" key="4">
    <source>
        <dbReference type="ARBA" id="ARBA00023136"/>
    </source>
</evidence>
<evidence type="ECO:0000313" key="9">
    <source>
        <dbReference type="Proteomes" id="UP001305647"/>
    </source>
</evidence>
<reference evidence="8" key="1">
    <citation type="journal article" date="2023" name="Mol. Phylogenet. Evol.">
        <title>Genome-scale phylogeny and comparative genomics of the fungal order Sordariales.</title>
        <authorList>
            <person name="Hensen N."/>
            <person name="Bonometti L."/>
            <person name="Westerberg I."/>
            <person name="Brannstrom I.O."/>
            <person name="Guillou S."/>
            <person name="Cros-Aarteil S."/>
            <person name="Calhoun S."/>
            <person name="Haridas S."/>
            <person name="Kuo A."/>
            <person name="Mondo S."/>
            <person name="Pangilinan J."/>
            <person name="Riley R."/>
            <person name="LaButti K."/>
            <person name="Andreopoulos B."/>
            <person name="Lipzen A."/>
            <person name="Chen C."/>
            <person name="Yan M."/>
            <person name="Daum C."/>
            <person name="Ng V."/>
            <person name="Clum A."/>
            <person name="Steindorff A."/>
            <person name="Ohm R.A."/>
            <person name="Martin F."/>
            <person name="Silar P."/>
            <person name="Natvig D.O."/>
            <person name="Lalanne C."/>
            <person name="Gautier V."/>
            <person name="Ament-Velasquez S.L."/>
            <person name="Kruys A."/>
            <person name="Hutchinson M.I."/>
            <person name="Powell A.J."/>
            <person name="Barry K."/>
            <person name="Miller A.N."/>
            <person name="Grigoriev I.V."/>
            <person name="Debuchy R."/>
            <person name="Gladieux P."/>
            <person name="Hiltunen Thoren M."/>
            <person name="Johannesson H."/>
        </authorList>
    </citation>
    <scope>NUCLEOTIDE SEQUENCE</scope>
    <source>
        <strain evidence="8">CBS 757.83</strain>
    </source>
</reference>
<dbReference type="PANTHER" id="PTHR15549">
    <property type="entry name" value="PAIRED IMMUNOGLOBULIN-LIKE TYPE 2 RECEPTOR"/>
    <property type="match status" value="1"/>
</dbReference>
<evidence type="ECO:0000256" key="6">
    <source>
        <dbReference type="SAM" id="Phobius"/>
    </source>
</evidence>
<keyword evidence="9" id="KW-1185">Reference proteome</keyword>
<feature type="compositionally biased region" description="Low complexity" evidence="5">
    <location>
        <begin position="162"/>
        <end position="213"/>
    </location>
</feature>
<feature type="transmembrane region" description="Helical" evidence="6">
    <location>
        <begin position="228"/>
        <end position="249"/>
    </location>
</feature>
<feature type="compositionally biased region" description="Basic and acidic residues" evidence="5">
    <location>
        <begin position="445"/>
        <end position="454"/>
    </location>
</feature>
<evidence type="ECO:0000313" key="8">
    <source>
        <dbReference type="EMBL" id="KAK4103894.1"/>
    </source>
</evidence>
<feature type="compositionally biased region" description="Pro residues" evidence="5">
    <location>
        <begin position="214"/>
        <end position="226"/>
    </location>
</feature>
<dbReference type="GO" id="GO:0071944">
    <property type="term" value="C:cell periphery"/>
    <property type="evidence" value="ECO:0007669"/>
    <property type="project" value="UniProtKB-ARBA"/>
</dbReference>
<keyword evidence="7" id="KW-0732">Signal</keyword>
<dbReference type="EMBL" id="MU863627">
    <property type="protein sequence ID" value="KAK4103894.1"/>
    <property type="molecule type" value="Genomic_DNA"/>
</dbReference>
<comment type="caution">
    <text evidence="8">The sequence shown here is derived from an EMBL/GenBank/DDBJ whole genome shotgun (WGS) entry which is preliminary data.</text>
</comment>
<sequence length="454" mass="47630">MRKALGCAALSCALGLAGAKAVKWLDNSPRWEPAAQTAQLDYQPDMGRVAAMATPAPKPPKARAVLEARDSTDNTCGYVDGEFTRSLWTTRSCFVPTVCYDLTDSASYTSDDGFTRWCGDEEYPYCKKYTYEDDVFTGYTLYGCGVAAGTLPIYYEPFDGPTITGSTRSPTTRSRTTTTDSTSTTSTTSSDSSSDSTSASSSSSSSSTSTATPIPDPAPASGPPTDPIVGGVVGGVGAIALIILGIWALMRQKDKKKKAADAAAAGAAGAGAGAAHYQQQQQQQHPSPGPPGPPNMAYAQPPPSEHGMTKIDPHQHGGYYNPSVVGGFDPRASMAPTTISPPQSPPPQHHGTPSPPPQFAQQQQQHQGGYAAYGNVSPNTAVDQQQQQQFGNSSPSGTTASGGMGFQPYHPGGVPQQQQQQQQQPQAGQQQGYASYAHELPAQRGDSELRELQG</sequence>
<feature type="region of interest" description="Disordered" evidence="5">
    <location>
        <begin position="162"/>
        <end position="226"/>
    </location>
</feature>
<reference evidence="8" key="2">
    <citation type="submission" date="2023-05" db="EMBL/GenBank/DDBJ databases">
        <authorList>
            <consortium name="Lawrence Berkeley National Laboratory"/>
            <person name="Steindorff A."/>
            <person name="Hensen N."/>
            <person name="Bonometti L."/>
            <person name="Westerberg I."/>
            <person name="Brannstrom I.O."/>
            <person name="Guillou S."/>
            <person name="Cros-Aarteil S."/>
            <person name="Calhoun S."/>
            <person name="Haridas S."/>
            <person name="Kuo A."/>
            <person name="Mondo S."/>
            <person name="Pangilinan J."/>
            <person name="Riley R."/>
            <person name="Labutti K."/>
            <person name="Andreopoulos B."/>
            <person name="Lipzen A."/>
            <person name="Chen C."/>
            <person name="Yanf M."/>
            <person name="Daum C."/>
            <person name="Ng V."/>
            <person name="Clum A."/>
            <person name="Ohm R."/>
            <person name="Martin F."/>
            <person name="Silar P."/>
            <person name="Natvig D."/>
            <person name="Lalanne C."/>
            <person name="Gautier V."/>
            <person name="Ament-Velasquez S.L."/>
            <person name="Kruys A."/>
            <person name="Hutchinson M.I."/>
            <person name="Powell A.J."/>
            <person name="Barry K."/>
            <person name="Miller A.N."/>
            <person name="Grigoriev I.V."/>
            <person name="Debuchy R."/>
            <person name="Gladieux P."/>
            <person name="Thoren M.H."/>
            <person name="Johannesson H."/>
        </authorList>
    </citation>
    <scope>NUCLEOTIDE SEQUENCE</scope>
    <source>
        <strain evidence="8">CBS 757.83</strain>
    </source>
</reference>
<keyword evidence="3 6" id="KW-1133">Transmembrane helix</keyword>
<evidence type="ECO:0000256" key="7">
    <source>
        <dbReference type="SAM" id="SignalP"/>
    </source>
</evidence>
<feature type="chain" id="PRO_5042833081" evidence="7">
    <location>
        <begin position="20"/>
        <end position="454"/>
    </location>
</feature>
<name>A0AAN6Q801_9PEZI</name>
<organism evidence="8 9">
    <name type="scientific">Parathielavia hyrcaniae</name>
    <dbReference type="NCBI Taxonomy" id="113614"/>
    <lineage>
        <taxon>Eukaryota</taxon>
        <taxon>Fungi</taxon>
        <taxon>Dikarya</taxon>
        <taxon>Ascomycota</taxon>
        <taxon>Pezizomycotina</taxon>
        <taxon>Sordariomycetes</taxon>
        <taxon>Sordariomycetidae</taxon>
        <taxon>Sordariales</taxon>
        <taxon>Chaetomiaceae</taxon>
        <taxon>Parathielavia</taxon>
    </lineage>
</organism>
<dbReference type="Proteomes" id="UP001305647">
    <property type="component" value="Unassembled WGS sequence"/>
</dbReference>